<dbReference type="EMBL" id="CAMKVN010026788">
    <property type="protein sequence ID" value="CAI2201185.1"/>
    <property type="molecule type" value="Genomic_DNA"/>
</dbReference>
<sequence length="41" mass="4798">AHLLANSKPEILCEKFSDRRGVLYPEKNILPWDSLPQFDRT</sequence>
<organism evidence="1 2">
    <name type="scientific">Funneliformis geosporum</name>
    <dbReference type="NCBI Taxonomy" id="1117311"/>
    <lineage>
        <taxon>Eukaryota</taxon>
        <taxon>Fungi</taxon>
        <taxon>Fungi incertae sedis</taxon>
        <taxon>Mucoromycota</taxon>
        <taxon>Glomeromycotina</taxon>
        <taxon>Glomeromycetes</taxon>
        <taxon>Glomerales</taxon>
        <taxon>Glomeraceae</taxon>
        <taxon>Funneliformis</taxon>
    </lineage>
</organism>
<reference evidence="1" key="1">
    <citation type="submission" date="2022-08" db="EMBL/GenBank/DDBJ databases">
        <authorList>
            <person name="Kallberg Y."/>
            <person name="Tangrot J."/>
            <person name="Rosling A."/>
        </authorList>
    </citation>
    <scope>NUCLEOTIDE SEQUENCE</scope>
    <source>
        <strain evidence="1">Wild A</strain>
    </source>
</reference>
<comment type="caution">
    <text evidence="1">The sequence shown here is derived from an EMBL/GenBank/DDBJ whole genome shotgun (WGS) entry which is preliminary data.</text>
</comment>
<evidence type="ECO:0000313" key="2">
    <source>
        <dbReference type="Proteomes" id="UP001153678"/>
    </source>
</evidence>
<keyword evidence="2" id="KW-1185">Reference proteome</keyword>
<feature type="non-terminal residue" evidence="1">
    <location>
        <position position="1"/>
    </location>
</feature>
<protein>
    <submittedName>
        <fullName evidence="1">808_t:CDS:1</fullName>
    </submittedName>
</protein>
<proteinExistence type="predicted"/>
<dbReference type="Proteomes" id="UP001153678">
    <property type="component" value="Unassembled WGS sequence"/>
</dbReference>
<dbReference type="OrthoDB" id="2306934at2759"/>
<gene>
    <name evidence="1" type="ORF">FWILDA_LOCUS19939</name>
</gene>
<feature type="non-terminal residue" evidence="1">
    <location>
        <position position="41"/>
    </location>
</feature>
<name>A0A9W4X1J7_9GLOM</name>
<accession>A0A9W4X1J7</accession>
<dbReference type="AlphaFoldDB" id="A0A9W4X1J7"/>
<evidence type="ECO:0000313" key="1">
    <source>
        <dbReference type="EMBL" id="CAI2201185.1"/>
    </source>
</evidence>